<dbReference type="PANTHER" id="PTHR45696:SF10">
    <property type="entry name" value="LARGE RIBOSOMAL SUBUNIT PROTEIN P1"/>
    <property type="match status" value="1"/>
</dbReference>
<evidence type="ECO:0000313" key="5">
    <source>
        <dbReference type="Proteomes" id="UP000001542"/>
    </source>
</evidence>
<dbReference type="CDD" id="cd05831">
    <property type="entry name" value="Ribosomal_P1"/>
    <property type="match status" value="1"/>
</dbReference>
<dbReference type="AlphaFoldDB" id="A2DFD3"/>
<dbReference type="Proteomes" id="UP000001542">
    <property type="component" value="Unassembled WGS sequence"/>
</dbReference>
<name>A2DFD3_TRIV3</name>
<dbReference type="EMBL" id="DS113194">
    <property type="protein sequence ID" value="EAY20861.1"/>
    <property type="molecule type" value="Genomic_DNA"/>
</dbReference>
<dbReference type="GO" id="GO:0005840">
    <property type="term" value="C:ribosome"/>
    <property type="evidence" value="ECO:0007669"/>
    <property type="project" value="UniProtKB-KW"/>
</dbReference>
<gene>
    <name evidence="4" type="ORF">TVAG_436850</name>
</gene>
<dbReference type="FunFam" id="1.10.10.1410:FF:000002">
    <property type="entry name" value="60S acidic ribosomal protein P2"/>
    <property type="match status" value="1"/>
</dbReference>
<evidence type="ECO:0000256" key="1">
    <source>
        <dbReference type="ARBA" id="ARBA00005436"/>
    </source>
</evidence>
<keyword evidence="5" id="KW-1185">Reference proteome</keyword>
<keyword evidence="3" id="KW-0687">Ribonucleoprotein</keyword>
<evidence type="ECO:0000256" key="2">
    <source>
        <dbReference type="ARBA" id="ARBA00022980"/>
    </source>
</evidence>
<accession>A2DFD3</accession>
<dbReference type="InterPro" id="IPR038716">
    <property type="entry name" value="P1/P2_N_sf"/>
</dbReference>
<dbReference type="OrthoDB" id="2194681at2759"/>
<dbReference type="GO" id="GO:1990904">
    <property type="term" value="C:ribonucleoprotein complex"/>
    <property type="evidence" value="ECO:0007669"/>
    <property type="project" value="UniProtKB-KW"/>
</dbReference>
<keyword evidence="2 4" id="KW-0689">Ribosomal protein</keyword>
<evidence type="ECO:0000313" key="4">
    <source>
        <dbReference type="EMBL" id="EAY20861.1"/>
    </source>
</evidence>
<dbReference type="KEGG" id="tva:5466406"/>
<reference evidence="4" key="2">
    <citation type="journal article" date="2007" name="Science">
        <title>Draft genome sequence of the sexually transmitted pathogen Trichomonas vaginalis.</title>
        <authorList>
            <person name="Carlton J.M."/>
            <person name="Hirt R.P."/>
            <person name="Silva J.C."/>
            <person name="Delcher A.L."/>
            <person name="Schatz M."/>
            <person name="Zhao Q."/>
            <person name="Wortman J.R."/>
            <person name="Bidwell S.L."/>
            <person name="Alsmark U.C.M."/>
            <person name="Besteiro S."/>
            <person name="Sicheritz-Ponten T."/>
            <person name="Noel C.J."/>
            <person name="Dacks J.B."/>
            <person name="Foster P.G."/>
            <person name="Simillion C."/>
            <person name="Van de Peer Y."/>
            <person name="Miranda-Saavedra D."/>
            <person name="Barton G.J."/>
            <person name="Westrop G.D."/>
            <person name="Mueller S."/>
            <person name="Dessi D."/>
            <person name="Fiori P.L."/>
            <person name="Ren Q."/>
            <person name="Paulsen I."/>
            <person name="Zhang H."/>
            <person name="Bastida-Corcuera F.D."/>
            <person name="Simoes-Barbosa A."/>
            <person name="Brown M.T."/>
            <person name="Hayes R.D."/>
            <person name="Mukherjee M."/>
            <person name="Okumura C.Y."/>
            <person name="Schneider R."/>
            <person name="Smith A.J."/>
            <person name="Vanacova S."/>
            <person name="Villalvazo M."/>
            <person name="Haas B.J."/>
            <person name="Pertea M."/>
            <person name="Feldblyum T.V."/>
            <person name="Utterback T.R."/>
            <person name="Shu C.L."/>
            <person name="Osoegawa K."/>
            <person name="de Jong P.J."/>
            <person name="Hrdy I."/>
            <person name="Horvathova L."/>
            <person name="Zubacova Z."/>
            <person name="Dolezal P."/>
            <person name="Malik S.B."/>
            <person name="Logsdon J.M. Jr."/>
            <person name="Henze K."/>
            <person name="Gupta A."/>
            <person name="Wang C.C."/>
            <person name="Dunne R.L."/>
            <person name="Upcroft J.A."/>
            <person name="Upcroft P."/>
            <person name="White O."/>
            <person name="Salzberg S.L."/>
            <person name="Tang P."/>
            <person name="Chiu C.-H."/>
            <person name="Lee Y.-S."/>
            <person name="Embley T.M."/>
            <person name="Coombs G.H."/>
            <person name="Mottram J.C."/>
            <person name="Tachezy J."/>
            <person name="Fraser-Liggett C.M."/>
            <person name="Johnson P.J."/>
        </authorList>
    </citation>
    <scope>NUCLEOTIDE SEQUENCE [LARGE SCALE GENOMIC DNA]</scope>
    <source>
        <strain evidence="4">G3</strain>
    </source>
</reference>
<organism evidence="4 5">
    <name type="scientific">Trichomonas vaginalis (strain ATCC PRA-98 / G3)</name>
    <dbReference type="NCBI Taxonomy" id="412133"/>
    <lineage>
        <taxon>Eukaryota</taxon>
        <taxon>Metamonada</taxon>
        <taxon>Parabasalia</taxon>
        <taxon>Trichomonadida</taxon>
        <taxon>Trichomonadidae</taxon>
        <taxon>Trichomonas</taxon>
    </lineage>
</organism>
<dbReference type="PANTHER" id="PTHR45696">
    <property type="entry name" value="60S ACIDIC RIBOSOMAL PROTEIN P1"/>
    <property type="match status" value="1"/>
</dbReference>
<dbReference type="VEuPathDB" id="TrichDB:TVAGG3_0565310"/>
<dbReference type="InParanoid" id="A2DFD3"/>
<evidence type="ECO:0000256" key="3">
    <source>
        <dbReference type="ARBA" id="ARBA00023274"/>
    </source>
</evidence>
<comment type="similarity">
    <text evidence="1">Belongs to the eukaryotic ribosomal protein P1/P2 family.</text>
</comment>
<dbReference type="RefSeq" id="XP_001581847.1">
    <property type="nucleotide sequence ID" value="XM_001581797.1"/>
</dbReference>
<reference evidence="4" key="1">
    <citation type="submission" date="2006-10" db="EMBL/GenBank/DDBJ databases">
        <authorList>
            <person name="Amadeo P."/>
            <person name="Zhao Q."/>
            <person name="Wortman J."/>
            <person name="Fraser-Liggett C."/>
            <person name="Carlton J."/>
        </authorList>
    </citation>
    <scope>NUCLEOTIDE SEQUENCE</scope>
    <source>
        <strain evidence="4">G3</strain>
    </source>
</reference>
<dbReference type="Gene3D" id="1.10.10.1410">
    <property type="match status" value="1"/>
</dbReference>
<proteinExistence type="inferred from homology"/>
<protein>
    <submittedName>
        <fullName evidence="4">60S acidic ribosomal protein P1, putative</fullName>
    </submittedName>
</protein>
<sequence>MSKELACVYAALILHDGDKEITADALQKIIDASGLQTDKFWVQM</sequence>